<accession>A0A7W7FW63</accession>
<dbReference type="RefSeq" id="WP_185003502.1">
    <property type="nucleotide sequence ID" value="NZ_BAAAUI010000047.1"/>
</dbReference>
<proteinExistence type="predicted"/>
<gene>
    <name evidence="1" type="ORF">HNR67_003692</name>
</gene>
<dbReference type="EMBL" id="JACHMH010000001">
    <property type="protein sequence ID" value="MBB4677574.1"/>
    <property type="molecule type" value="Genomic_DNA"/>
</dbReference>
<comment type="caution">
    <text evidence="1">The sequence shown here is derived from an EMBL/GenBank/DDBJ whole genome shotgun (WGS) entry which is preliminary data.</text>
</comment>
<name>A0A7W7FW63_9PSEU</name>
<evidence type="ECO:0000313" key="2">
    <source>
        <dbReference type="Proteomes" id="UP000533598"/>
    </source>
</evidence>
<dbReference type="AlphaFoldDB" id="A0A7W7FW63"/>
<reference evidence="1 2" key="1">
    <citation type="submission" date="2020-08" db="EMBL/GenBank/DDBJ databases">
        <title>Sequencing the genomes of 1000 actinobacteria strains.</title>
        <authorList>
            <person name="Klenk H.-P."/>
        </authorList>
    </citation>
    <scope>NUCLEOTIDE SEQUENCE [LARGE SCALE GENOMIC DNA]</scope>
    <source>
        <strain evidence="1 2">DSM 44230</strain>
    </source>
</reference>
<protein>
    <submittedName>
        <fullName evidence="1">Uncharacterized protein</fullName>
    </submittedName>
</protein>
<dbReference type="Proteomes" id="UP000533598">
    <property type="component" value="Unassembled WGS sequence"/>
</dbReference>
<evidence type="ECO:0000313" key="1">
    <source>
        <dbReference type="EMBL" id="MBB4677574.1"/>
    </source>
</evidence>
<sequence>MTQQNLWLADVDGNLVRAAQVVGLSVYALGGYPVGKDAPGEVTLRADLAATAPDGSSLTRTLTAALPFAVVDELRRHLVQQLARLGESAEPVVLRVELKDNVIRWTVDRFGARPEAPAPAPVPEPAAAGVPG</sequence>
<keyword evidence="2" id="KW-1185">Reference proteome</keyword>
<organism evidence="1 2">
    <name type="scientific">Crossiella cryophila</name>
    <dbReference type="NCBI Taxonomy" id="43355"/>
    <lineage>
        <taxon>Bacteria</taxon>
        <taxon>Bacillati</taxon>
        <taxon>Actinomycetota</taxon>
        <taxon>Actinomycetes</taxon>
        <taxon>Pseudonocardiales</taxon>
        <taxon>Pseudonocardiaceae</taxon>
        <taxon>Crossiella</taxon>
    </lineage>
</organism>